<evidence type="ECO:0000313" key="4">
    <source>
        <dbReference type="Proteomes" id="UP000321558"/>
    </source>
</evidence>
<dbReference type="InterPro" id="IPR009061">
    <property type="entry name" value="DNA-bd_dom_put_sf"/>
</dbReference>
<gene>
    <name evidence="3" type="ORF">OSO01_06990</name>
</gene>
<feature type="domain" description="HTH merR-type" evidence="2">
    <location>
        <begin position="1"/>
        <end position="69"/>
    </location>
</feature>
<dbReference type="SUPFAM" id="SSF46955">
    <property type="entry name" value="Putative DNA-binding domain"/>
    <property type="match status" value="1"/>
</dbReference>
<comment type="caution">
    <text evidence="3">The sequence shown here is derived from an EMBL/GenBank/DDBJ whole genome shotgun (WGS) entry which is preliminary data.</text>
</comment>
<dbReference type="Proteomes" id="UP000321558">
    <property type="component" value="Unassembled WGS sequence"/>
</dbReference>
<sequence length="252" mass="29440">MTIQAFSMKTGIPKSTLRFYEEKHLLTSVRQDYSNYRMYAENQVPLAKMIASLRTAKVPIHDIQLYLKADENRQKQMKQKWIQTIKENQRQLEISLRYLESDYGEEEIYMFEKPAEKVIWFEAEASPGQFSGEFELRRKQMKQHHIPIKNTYLRYLSGSSKQINAEIGFGVPANINTAPVPEAFSEEMRRSFCIGLAFKEDFSKIEAAYRKLIQYCMTNNWAPAGSIFEWYRGDQMDEADIIIPVTYIGGKP</sequence>
<dbReference type="STRING" id="582851.GCA_900162665_02913"/>
<dbReference type="PANTHER" id="PTHR30204:SF97">
    <property type="entry name" value="MERR FAMILY REGULATORY PROTEIN"/>
    <property type="match status" value="1"/>
</dbReference>
<organism evidence="3 4">
    <name type="scientific">Oceanobacillus sojae</name>
    <dbReference type="NCBI Taxonomy" id="582851"/>
    <lineage>
        <taxon>Bacteria</taxon>
        <taxon>Bacillati</taxon>
        <taxon>Bacillota</taxon>
        <taxon>Bacilli</taxon>
        <taxon>Bacillales</taxon>
        <taxon>Bacillaceae</taxon>
        <taxon>Oceanobacillus</taxon>
    </lineage>
</organism>
<dbReference type="AlphaFoldDB" id="A0A511ZEU0"/>
<protein>
    <recommendedName>
        <fullName evidence="2">HTH merR-type domain-containing protein</fullName>
    </recommendedName>
</protein>
<reference evidence="3 4" key="1">
    <citation type="submission" date="2019-07" db="EMBL/GenBank/DDBJ databases">
        <title>Whole genome shotgun sequence of Oceanobacillus sojae NBRC 105379.</title>
        <authorList>
            <person name="Hosoyama A."/>
            <person name="Uohara A."/>
            <person name="Ohji S."/>
            <person name="Ichikawa N."/>
        </authorList>
    </citation>
    <scope>NUCLEOTIDE SEQUENCE [LARGE SCALE GENOMIC DNA]</scope>
    <source>
        <strain evidence="3 4">NBRC 105379</strain>
    </source>
</reference>
<dbReference type="PANTHER" id="PTHR30204">
    <property type="entry name" value="REDOX-CYCLING DRUG-SENSING TRANSCRIPTIONAL ACTIVATOR SOXR"/>
    <property type="match status" value="1"/>
</dbReference>
<dbReference type="SMART" id="SM00422">
    <property type="entry name" value="HTH_MERR"/>
    <property type="match status" value="1"/>
</dbReference>
<evidence type="ECO:0000256" key="1">
    <source>
        <dbReference type="ARBA" id="ARBA00023125"/>
    </source>
</evidence>
<dbReference type="PROSITE" id="PS50937">
    <property type="entry name" value="HTH_MERR_2"/>
    <property type="match status" value="1"/>
</dbReference>
<evidence type="ECO:0000259" key="2">
    <source>
        <dbReference type="PROSITE" id="PS50937"/>
    </source>
</evidence>
<dbReference type="EMBL" id="BJYM01000002">
    <property type="protein sequence ID" value="GEN85960.1"/>
    <property type="molecule type" value="Genomic_DNA"/>
</dbReference>
<dbReference type="InterPro" id="IPR011256">
    <property type="entry name" value="Reg_factor_effector_dom_sf"/>
</dbReference>
<dbReference type="InterPro" id="IPR000551">
    <property type="entry name" value="MerR-type_HTH_dom"/>
</dbReference>
<keyword evidence="1" id="KW-0238">DNA-binding</keyword>
<dbReference type="Pfam" id="PF13411">
    <property type="entry name" value="MerR_1"/>
    <property type="match status" value="1"/>
</dbReference>
<dbReference type="InterPro" id="IPR047057">
    <property type="entry name" value="MerR_fam"/>
</dbReference>
<dbReference type="GO" id="GO:0003677">
    <property type="term" value="F:DNA binding"/>
    <property type="evidence" value="ECO:0007669"/>
    <property type="project" value="UniProtKB-KW"/>
</dbReference>
<proteinExistence type="predicted"/>
<name>A0A511ZEU0_9BACI</name>
<keyword evidence="4" id="KW-1185">Reference proteome</keyword>
<dbReference type="GO" id="GO:0003700">
    <property type="term" value="F:DNA-binding transcription factor activity"/>
    <property type="evidence" value="ECO:0007669"/>
    <property type="project" value="InterPro"/>
</dbReference>
<dbReference type="Gene3D" id="3.20.80.10">
    <property type="entry name" value="Regulatory factor, effector binding domain"/>
    <property type="match status" value="1"/>
</dbReference>
<accession>A0A511ZEU0</accession>
<evidence type="ECO:0000313" key="3">
    <source>
        <dbReference type="EMBL" id="GEN85960.1"/>
    </source>
</evidence>
<dbReference type="Gene3D" id="1.10.1660.10">
    <property type="match status" value="1"/>
</dbReference>